<name>A0A511N5L2_DEIC1</name>
<dbReference type="RefSeq" id="WP_146886986.1">
    <property type="nucleotide sequence ID" value="NZ_BJXB01000018.1"/>
</dbReference>
<dbReference type="Pfam" id="PF13458">
    <property type="entry name" value="Peripla_BP_6"/>
    <property type="match status" value="1"/>
</dbReference>
<accession>A0A511N5L2</accession>
<keyword evidence="2" id="KW-0813">Transport</keyword>
<feature type="signal peptide" evidence="5">
    <location>
        <begin position="1"/>
        <end position="21"/>
    </location>
</feature>
<evidence type="ECO:0000313" key="8">
    <source>
        <dbReference type="Proteomes" id="UP000321306"/>
    </source>
</evidence>
<dbReference type="SUPFAM" id="SSF53822">
    <property type="entry name" value="Periplasmic binding protein-like I"/>
    <property type="match status" value="1"/>
</dbReference>
<dbReference type="PRINTS" id="PR00337">
    <property type="entry name" value="LEUILEVALBP"/>
</dbReference>
<dbReference type="CDD" id="cd06342">
    <property type="entry name" value="PBP1_ABC_LIVBP-like"/>
    <property type="match status" value="1"/>
</dbReference>
<evidence type="ECO:0000313" key="7">
    <source>
        <dbReference type="EMBL" id="GEM48145.1"/>
    </source>
</evidence>
<keyword evidence="8" id="KW-1185">Reference proteome</keyword>
<dbReference type="Proteomes" id="UP000321306">
    <property type="component" value="Unassembled WGS sequence"/>
</dbReference>
<dbReference type="GO" id="GO:0006865">
    <property type="term" value="P:amino acid transport"/>
    <property type="evidence" value="ECO:0007669"/>
    <property type="project" value="UniProtKB-KW"/>
</dbReference>
<gene>
    <name evidence="7" type="ORF">DC3_37800</name>
</gene>
<dbReference type="InterPro" id="IPR028082">
    <property type="entry name" value="Peripla_BP_I"/>
</dbReference>
<comment type="similarity">
    <text evidence="1">Belongs to the leucine-binding protein family.</text>
</comment>
<protein>
    <submittedName>
        <fullName evidence="7">Branched chain amino acid ABC transporter substrate-binding protein</fullName>
    </submittedName>
</protein>
<feature type="chain" id="PRO_5022034075" evidence="5">
    <location>
        <begin position="22"/>
        <end position="388"/>
    </location>
</feature>
<sequence>MRAKVLGVAVLAGLALGSANAATVVKIATLSPLSGPVANIGEQINLGAKLAVSEKAKYFLDKYGIDLQVSSNDDQATASVGVAAAKKIATDRNVLAIVGTLNSSVVTPVSEAVKSYNLAIVSPANTATTVTDRGLPNMNRICARDDAQGAAGADYLAKTLKVKTVYVVHDKTTYGEGLATEVKKGLEAQGVRVVFEGTDEKSNFAPLVTKVSAINPDAVYYGGLASTGGALFVKQLREAGVKSAYMGGDGLDDSELQKQAGDAAKGVLFTTAAASVDVVPAAKKMEDNFKKTFKKEMLGYGLMSYDAANVVLAGIEKAIKDNKLKKGKAPTRAQVMKAIRGVKVNTLSGTVEFNSVGDRKAGYLYIAKVQDNLDLKVIGQVAVKAPKP</sequence>
<evidence type="ECO:0000256" key="1">
    <source>
        <dbReference type="ARBA" id="ARBA00010062"/>
    </source>
</evidence>
<evidence type="ECO:0000256" key="5">
    <source>
        <dbReference type="SAM" id="SignalP"/>
    </source>
</evidence>
<feature type="domain" description="Leucine-binding protein" evidence="6">
    <location>
        <begin position="25"/>
        <end position="371"/>
    </location>
</feature>
<dbReference type="InterPro" id="IPR000709">
    <property type="entry name" value="Leu_Ile_Val-bd"/>
</dbReference>
<proteinExistence type="inferred from homology"/>
<evidence type="ECO:0000256" key="2">
    <source>
        <dbReference type="ARBA" id="ARBA00022448"/>
    </source>
</evidence>
<keyword evidence="4" id="KW-0029">Amino-acid transport</keyword>
<dbReference type="OrthoDB" id="9783240at2"/>
<organism evidence="7 8">
    <name type="scientific">Deinococcus cellulosilyticus (strain DSM 18568 / NBRC 106333 / KACC 11606 / 5516J-15)</name>
    <dbReference type="NCBI Taxonomy" id="1223518"/>
    <lineage>
        <taxon>Bacteria</taxon>
        <taxon>Thermotogati</taxon>
        <taxon>Deinococcota</taxon>
        <taxon>Deinococci</taxon>
        <taxon>Deinococcales</taxon>
        <taxon>Deinococcaceae</taxon>
        <taxon>Deinococcus</taxon>
    </lineage>
</organism>
<dbReference type="AlphaFoldDB" id="A0A511N5L2"/>
<comment type="caution">
    <text evidence="7">The sequence shown here is derived from an EMBL/GenBank/DDBJ whole genome shotgun (WGS) entry which is preliminary data.</text>
</comment>
<dbReference type="InterPro" id="IPR028081">
    <property type="entry name" value="Leu-bd"/>
</dbReference>
<evidence type="ECO:0000256" key="4">
    <source>
        <dbReference type="ARBA" id="ARBA00022970"/>
    </source>
</evidence>
<keyword evidence="3 5" id="KW-0732">Signal</keyword>
<dbReference type="Gene3D" id="3.40.50.2300">
    <property type="match status" value="2"/>
</dbReference>
<reference evidence="7 8" key="1">
    <citation type="submission" date="2019-07" db="EMBL/GenBank/DDBJ databases">
        <title>Whole genome shotgun sequence of Deinococcus cellulosilyticus NBRC 106333.</title>
        <authorList>
            <person name="Hosoyama A."/>
            <person name="Uohara A."/>
            <person name="Ohji S."/>
            <person name="Ichikawa N."/>
        </authorList>
    </citation>
    <scope>NUCLEOTIDE SEQUENCE [LARGE SCALE GENOMIC DNA]</scope>
    <source>
        <strain evidence="7 8">NBRC 106333</strain>
    </source>
</reference>
<evidence type="ECO:0000259" key="6">
    <source>
        <dbReference type="Pfam" id="PF13458"/>
    </source>
</evidence>
<dbReference type="EMBL" id="BJXB01000018">
    <property type="protein sequence ID" value="GEM48145.1"/>
    <property type="molecule type" value="Genomic_DNA"/>
</dbReference>
<dbReference type="PANTHER" id="PTHR47151">
    <property type="entry name" value="LEU/ILE/VAL-BINDING ABC TRANSPORTER SUBUNIT"/>
    <property type="match status" value="1"/>
</dbReference>
<dbReference type="PANTHER" id="PTHR47151:SF2">
    <property type="entry name" value="AMINO ACID BINDING PROTEIN"/>
    <property type="match status" value="1"/>
</dbReference>
<evidence type="ECO:0000256" key="3">
    <source>
        <dbReference type="ARBA" id="ARBA00022729"/>
    </source>
</evidence>